<name>A0ABZ0VBV6_9MICO</name>
<dbReference type="InterPro" id="IPR046112">
    <property type="entry name" value="DUF6049"/>
</dbReference>
<dbReference type="Proteomes" id="UP001324533">
    <property type="component" value="Chromosome"/>
</dbReference>
<protein>
    <submittedName>
        <fullName evidence="4">DUF6049 family protein</fullName>
    </submittedName>
</protein>
<organism evidence="4 5">
    <name type="scientific">Microbacterium invictum</name>
    <dbReference type="NCBI Taxonomy" id="515415"/>
    <lineage>
        <taxon>Bacteria</taxon>
        <taxon>Bacillati</taxon>
        <taxon>Actinomycetota</taxon>
        <taxon>Actinomycetes</taxon>
        <taxon>Micrococcales</taxon>
        <taxon>Microbacteriaceae</taxon>
        <taxon>Microbacterium</taxon>
    </lineage>
</organism>
<evidence type="ECO:0000313" key="4">
    <source>
        <dbReference type="EMBL" id="WQB70368.1"/>
    </source>
</evidence>
<evidence type="ECO:0000256" key="2">
    <source>
        <dbReference type="SAM" id="Phobius"/>
    </source>
</evidence>
<dbReference type="Pfam" id="PF19516">
    <property type="entry name" value="DUF6049"/>
    <property type="match status" value="1"/>
</dbReference>
<reference evidence="4 5" key="1">
    <citation type="submission" date="2023-06" db="EMBL/GenBank/DDBJ databases">
        <title>Rock-solubilizing bacteria, Microbacterium invictum, promotes re-establishment of vegetation in rocky wasteland by accelerating rock bio-weathering and reshaping soil bacterial community.</title>
        <authorList>
            <person name="Liu C."/>
        </authorList>
    </citation>
    <scope>NUCLEOTIDE SEQUENCE [LARGE SCALE GENOMIC DNA]</scope>
    <source>
        <strain evidence="4 5">X-18</strain>
    </source>
</reference>
<dbReference type="RefSeq" id="WP_322410514.1">
    <property type="nucleotide sequence ID" value="NZ_CP139779.1"/>
</dbReference>
<evidence type="ECO:0000256" key="1">
    <source>
        <dbReference type="SAM" id="MobiDB-lite"/>
    </source>
</evidence>
<feature type="signal peptide" evidence="3">
    <location>
        <begin position="1"/>
        <end position="40"/>
    </location>
</feature>
<feature type="compositionally biased region" description="Low complexity" evidence="1">
    <location>
        <begin position="353"/>
        <end position="374"/>
    </location>
</feature>
<keyword evidence="5" id="KW-1185">Reference proteome</keyword>
<evidence type="ECO:0000256" key="3">
    <source>
        <dbReference type="SAM" id="SignalP"/>
    </source>
</evidence>
<feature type="chain" id="PRO_5046606084" evidence="3">
    <location>
        <begin position="41"/>
        <end position="763"/>
    </location>
</feature>
<keyword evidence="2" id="KW-0472">Membrane</keyword>
<sequence length="763" mass="76742">MTLSPSRSRARSRRGPRARWSAAVATFATLLTLVAAPATAAAVPLGASVAATPHGIAATPDPAPSPSDTPALSGEVTLLLAPIGGGVVSGGQALTASVSVENGTALPTAGAEAILSVGLEALPDRGALDGWLSGSEGSTVQQAGIAPVGAVASGARQTVSVTVAADDPALAGKAPGVYPLTARIAGPEGELEARSVIVVPDPAATAAVAAVVPITAPGLSTGLLTADELATLTAAGGDLDAQLTGVEGTAAILAIDPAILASIRVLGDSAPEQAVEWLDRLMSLPNSRFATQFGDADVATQLRAGLTVPLQPTSLQSYMDADDFAPSDADAEGDTDADTGATGAPSVDPSPTPESSAGSPSPSASPSAPTDPSAPDYPDLGELLSVGNAREAMYWPAGDAVAPDTVAALAALGTESSPALTLVPSERTTAGSDGTAVPARGDAGGAGVLVYDSRLSDALQTASLLDDAVLRGAELATASAELAFAKADAPDAALLVAFDRTSSRSYVALDTAIAAALEAPGVSALSLPGLIAVPASSVEVTALTDDAAAIEAERAAATSALIDDEARVGRFSSILDDPQLLTGPERAELLQLLGVSWLATPAARTLALTDHRAATEETLAAVEMLPPSTTQLISADSALRPWVRNDLPWPVNLELRAAPDDVRLDVQEVTAFTVPAGSNARVEVPVQARLGNGEVRVDLQLRSPTLEPIGQTQSVEVVVSAEWESIGLIVLGTLVGVFLVIGVLRTIRRLRRREAAADTVQTS</sequence>
<keyword evidence="2" id="KW-1133">Transmembrane helix</keyword>
<accession>A0ABZ0VBV6</accession>
<proteinExistence type="predicted"/>
<keyword evidence="2" id="KW-0812">Transmembrane</keyword>
<evidence type="ECO:0000313" key="5">
    <source>
        <dbReference type="Proteomes" id="UP001324533"/>
    </source>
</evidence>
<keyword evidence="3" id="KW-0732">Signal</keyword>
<feature type="region of interest" description="Disordered" evidence="1">
    <location>
        <begin position="320"/>
        <end position="382"/>
    </location>
</feature>
<feature type="transmembrane region" description="Helical" evidence="2">
    <location>
        <begin position="726"/>
        <end position="744"/>
    </location>
</feature>
<feature type="compositionally biased region" description="Acidic residues" evidence="1">
    <location>
        <begin position="320"/>
        <end position="337"/>
    </location>
</feature>
<gene>
    <name evidence="4" type="ORF">T9R20_16985</name>
</gene>
<dbReference type="EMBL" id="CP139779">
    <property type="protein sequence ID" value="WQB70368.1"/>
    <property type="molecule type" value="Genomic_DNA"/>
</dbReference>